<protein>
    <submittedName>
        <fullName evidence="2">Uncharacterized protein</fullName>
    </submittedName>
</protein>
<keyword evidence="3" id="KW-1185">Reference proteome</keyword>
<keyword evidence="1" id="KW-1133">Transmembrane helix</keyword>
<accession>A0A517QRX1</accession>
<keyword evidence="1" id="KW-0812">Transmembrane</keyword>
<gene>
    <name evidence="2" type="ORF">Mal48_36220</name>
</gene>
<dbReference type="KEGG" id="tpol:Mal48_36220"/>
<evidence type="ECO:0000256" key="1">
    <source>
        <dbReference type="SAM" id="Phobius"/>
    </source>
</evidence>
<name>A0A517QRX1_9PLAN</name>
<dbReference type="EMBL" id="CP036267">
    <property type="protein sequence ID" value="QDT34362.1"/>
    <property type="molecule type" value="Genomic_DNA"/>
</dbReference>
<dbReference type="Proteomes" id="UP000315724">
    <property type="component" value="Chromosome"/>
</dbReference>
<proteinExistence type="predicted"/>
<evidence type="ECO:0000313" key="2">
    <source>
        <dbReference type="EMBL" id="QDT34362.1"/>
    </source>
</evidence>
<reference evidence="2 3" key="1">
    <citation type="submission" date="2019-02" db="EMBL/GenBank/DDBJ databases">
        <title>Deep-cultivation of Planctomycetes and their phenomic and genomic characterization uncovers novel biology.</title>
        <authorList>
            <person name="Wiegand S."/>
            <person name="Jogler M."/>
            <person name="Boedeker C."/>
            <person name="Pinto D."/>
            <person name="Vollmers J."/>
            <person name="Rivas-Marin E."/>
            <person name="Kohn T."/>
            <person name="Peeters S.H."/>
            <person name="Heuer A."/>
            <person name="Rast P."/>
            <person name="Oberbeckmann S."/>
            <person name="Bunk B."/>
            <person name="Jeske O."/>
            <person name="Meyerdierks A."/>
            <person name="Storesund J.E."/>
            <person name="Kallscheuer N."/>
            <person name="Luecker S."/>
            <person name="Lage O.M."/>
            <person name="Pohl T."/>
            <person name="Merkel B.J."/>
            <person name="Hornburger P."/>
            <person name="Mueller R.-W."/>
            <person name="Bruemmer F."/>
            <person name="Labrenz M."/>
            <person name="Spormann A.M."/>
            <person name="Op den Camp H."/>
            <person name="Overmann J."/>
            <person name="Amann R."/>
            <person name="Jetten M.S.M."/>
            <person name="Mascher T."/>
            <person name="Medema M.H."/>
            <person name="Devos D.P."/>
            <person name="Kaster A.-K."/>
            <person name="Ovreas L."/>
            <person name="Rohde M."/>
            <person name="Galperin M.Y."/>
            <person name="Jogler C."/>
        </authorList>
    </citation>
    <scope>NUCLEOTIDE SEQUENCE [LARGE SCALE GENOMIC DNA]</scope>
    <source>
        <strain evidence="2 3">Mal48</strain>
    </source>
</reference>
<evidence type="ECO:0000313" key="3">
    <source>
        <dbReference type="Proteomes" id="UP000315724"/>
    </source>
</evidence>
<sequence length="51" mass="6132">MSPFLAMPFYSYMRTYKRYAFEFWENLSPAQYGMVLVVVFVLGYLMMKSAR</sequence>
<organism evidence="2 3">
    <name type="scientific">Thalassoglobus polymorphus</name>
    <dbReference type="NCBI Taxonomy" id="2527994"/>
    <lineage>
        <taxon>Bacteria</taxon>
        <taxon>Pseudomonadati</taxon>
        <taxon>Planctomycetota</taxon>
        <taxon>Planctomycetia</taxon>
        <taxon>Planctomycetales</taxon>
        <taxon>Planctomycetaceae</taxon>
        <taxon>Thalassoglobus</taxon>
    </lineage>
</organism>
<keyword evidence="1" id="KW-0472">Membrane</keyword>
<dbReference type="AlphaFoldDB" id="A0A517QRX1"/>
<dbReference type="RefSeq" id="WP_197441776.1">
    <property type="nucleotide sequence ID" value="NZ_CP036267.1"/>
</dbReference>
<feature type="transmembrane region" description="Helical" evidence="1">
    <location>
        <begin position="30"/>
        <end position="47"/>
    </location>
</feature>